<proteinExistence type="predicted"/>
<dbReference type="Pfam" id="PF14069">
    <property type="entry name" value="SpoVIF"/>
    <property type="match status" value="1"/>
</dbReference>
<sequence length="95" mass="11181">MGYQQYGIRPELVERVKRKMKNLATKERMKALLNGVTKYDLQDRAKVRRLVRSAAAILNEPLTSDLEERIIAFVIAQRIDPNNTLHLLRLWSMFR</sequence>
<keyword evidence="2" id="KW-1185">Reference proteome</keyword>
<organism evidence="1 2">
    <name type="scientific">Thermobacillus composti (strain DSM 18247 / JCM 13945 / KWC4)</name>
    <dbReference type="NCBI Taxonomy" id="717605"/>
    <lineage>
        <taxon>Bacteria</taxon>
        <taxon>Bacillati</taxon>
        <taxon>Bacillota</taxon>
        <taxon>Bacilli</taxon>
        <taxon>Bacillales</taxon>
        <taxon>Paenibacillaceae</taxon>
        <taxon>Thermobacillus</taxon>
    </lineage>
</organism>
<dbReference type="EMBL" id="CP003255">
    <property type="protein sequence ID" value="AGA58289.1"/>
    <property type="molecule type" value="Genomic_DNA"/>
</dbReference>
<dbReference type="eggNOG" id="ENOG5033811">
    <property type="taxonomic scope" value="Bacteria"/>
</dbReference>
<evidence type="ECO:0008006" key="3">
    <source>
        <dbReference type="Google" id="ProtNLM"/>
    </source>
</evidence>
<dbReference type="AlphaFoldDB" id="L0EF78"/>
<protein>
    <recommendedName>
        <fullName evidence="3">Stage VI sporulation protein F</fullName>
    </recommendedName>
</protein>
<dbReference type="HOGENOM" id="CLU_2371798_0_0_9"/>
<accession>L0EF78</accession>
<evidence type="ECO:0000313" key="1">
    <source>
        <dbReference type="EMBL" id="AGA58289.1"/>
    </source>
</evidence>
<reference evidence="2" key="1">
    <citation type="submission" date="2012-01" db="EMBL/GenBank/DDBJ databases">
        <title>Complete sequence of chromosome of Thermobacillus composti KWC4.</title>
        <authorList>
            <person name="Lucas S."/>
            <person name="Han J."/>
            <person name="Lapidus A."/>
            <person name="Cheng J.-F."/>
            <person name="Goodwin L."/>
            <person name="Pitluck S."/>
            <person name="Peters L."/>
            <person name="Ovchinnikova G."/>
            <person name="Teshima H."/>
            <person name="Detter J.C."/>
            <person name="Han C."/>
            <person name="Tapia R."/>
            <person name="Land M."/>
            <person name="Hauser L."/>
            <person name="Kyrpides N."/>
            <person name="Ivanova N."/>
            <person name="Pagani I."/>
            <person name="Anderson I."/>
            <person name="Woyke T."/>
        </authorList>
    </citation>
    <scope>NUCLEOTIDE SEQUENCE [LARGE SCALE GENOMIC DNA]</scope>
    <source>
        <strain evidence="2">DSM 18247 / JCM 13945 / KWC4</strain>
    </source>
</reference>
<gene>
    <name evidence="1" type="ordered locus">Theco_2168</name>
</gene>
<dbReference type="RefSeq" id="WP_015255034.1">
    <property type="nucleotide sequence ID" value="NC_019897.1"/>
</dbReference>
<dbReference type="KEGG" id="tco:Theco_2168"/>
<dbReference type="STRING" id="717605.Theco_2168"/>
<dbReference type="Proteomes" id="UP000010795">
    <property type="component" value="Chromosome"/>
</dbReference>
<dbReference type="OrthoDB" id="2623024at2"/>
<name>L0EF78_THECK</name>
<evidence type="ECO:0000313" key="2">
    <source>
        <dbReference type="Proteomes" id="UP000010795"/>
    </source>
</evidence>
<dbReference type="InterPro" id="IPR025942">
    <property type="entry name" value="SpoVIF"/>
</dbReference>